<gene>
    <name evidence="2" type="ORF">MTX78_02840</name>
</gene>
<feature type="transmembrane region" description="Helical" evidence="1">
    <location>
        <begin position="34"/>
        <end position="55"/>
    </location>
</feature>
<reference evidence="2 3" key="1">
    <citation type="submission" date="2022-03" db="EMBL/GenBank/DDBJ databases">
        <title>Hymenobactersp. isolated from the air.</title>
        <authorList>
            <person name="Won M."/>
            <person name="Kwon S.-W."/>
        </authorList>
    </citation>
    <scope>NUCLEOTIDE SEQUENCE [LARGE SCALE GENOMIC DNA]</scope>
    <source>
        <strain evidence="2 3">KACC 21982</strain>
    </source>
</reference>
<evidence type="ECO:0000313" key="3">
    <source>
        <dbReference type="Proteomes" id="UP000831113"/>
    </source>
</evidence>
<keyword evidence="1" id="KW-0472">Membrane</keyword>
<sequence length="192" mass="21909">MNDFVLRAKYWQVFLCLLAPRFASWFVTDNDVDTALTFSSVLIMLLWLTLLVSALSRMQYDIRGCNYKFLLINVFLVSIAFGYSAVADDPDFQLSSSSFKASGIGSLIILYILFAYMHAHWFPASLLVAKETGNRPDVSQVVVPFLALFFWPIGIWFVQPRVNKLWNDKQWEKQAITRLGSQDTIDENDSSG</sequence>
<protein>
    <recommendedName>
        <fullName evidence="4">DUF805 domain-containing protein</fullName>
    </recommendedName>
</protein>
<feature type="transmembrane region" description="Helical" evidence="1">
    <location>
        <begin position="106"/>
        <end position="129"/>
    </location>
</feature>
<keyword evidence="1" id="KW-0812">Transmembrane</keyword>
<name>A0ABY4D212_9BACT</name>
<dbReference type="Proteomes" id="UP000831113">
    <property type="component" value="Chromosome"/>
</dbReference>
<organism evidence="2 3">
    <name type="scientific">Hymenobacter tibetensis</name>
    <dbReference type="NCBI Taxonomy" id="497967"/>
    <lineage>
        <taxon>Bacteria</taxon>
        <taxon>Pseudomonadati</taxon>
        <taxon>Bacteroidota</taxon>
        <taxon>Cytophagia</taxon>
        <taxon>Cytophagales</taxon>
        <taxon>Hymenobacteraceae</taxon>
        <taxon>Hymenobacter</taxon>
    </lineage>
</organism>
<dbReference type="EMBL" id="CP094669">
    <property type="protein sequence ID" value="UOG75540.1"/>
    <property type="molecule type" value="Genomic_DNA"/>
</dbReference>
<evidence type="ECO:0000256" key="1">
    <source>
        <dbReference type="SAM" id="Phobius"/>
    </source>
</evidence>
<feature type="transmembrane region" description="Helical" evidence="1">
    <location>
        <begin position="141"/>
        <end position="159"/>
    </location>
</feature>
<keyword evidence="1" id="KW-1133">Transmembrane helix</keyword>
<evidence type="ECO:0000313" key="2">
    <source>
        <dbReference type="EMBL" id="UOG75540.1"/>
    </source>
</evidence>
<accession>A0ABY4D212</accession>
<proteinExistence type="predicted"/>
<dbReference type="RefSeq" id="WP_243799732.1">
    <property type="nucleotide sequence ID" value="NZ_CP094669.1"/>
</dbReference>
<feature type="transmembrane region" description="Helical" evidence="1">
    <location>
        <begin position="67"/>
        <end position="86"/>
    </location>
</feature>
<keyword evidence="3" id="KW-1185">Reference proteome</keyword>
<evidence type="ECO:0008006" key="4">
    <source>
        <dbReference type="Google" id="ProtNLM"/>
    </source>
</evidence>